<accession>A0A4V6D378</accession>
<dbReference type="InterPro" id="IPR053168">
    <property type="entry name" value="Glutamic_endopeptidase"/>
</dbReference>
<reference evidence="2" key="1">
    <citation type="submission" date="2019-03" db="EMBL/GenBank/DDBJ databases">
        <title>WGS assembly of Setaria viridis.</title>
        <authorList>
            <person name="Huang P."/>
            <person name="Jenkins J."/>
            <person name="Grimwood J."/>
            <person name="Barry K."/>
            <person name="Healey A."/>
            <person name="Mamidi S."/>
            <person name="Sreedasyam A."/>
            <person name="Shu S."/>
            <person name="Feldman M."/>
            <person name="Wu J."/>
            <person name="Yu Y."/>
            <person name="Chen C."/>
            <person name="Johnson J."/>
            <person name="Rokhsar D."/>
            <person name="Baxter I."/>
            <person name="Schmutz J."/>
            <person name="Brutnell T."/>
            <person name="Kellogg E."/>
        </authorList>
    </citation>
    <scope>NUCLEOTIDE SEQUENCE [LARGE SCALE GENOMIC DNA]</scope>
</reference>
<dbReference type="PANTHER" id="PTHR31589">
    <property type="entry name" value="PROTEIN, PUTATIVE (DUF239)-RELATED-RELATED"/>
    <property type="match status" value="1"/>
</dbReference>
<proteinExistence type="predicted"/>
<keyword evidence="3" id="KW-1185">Reference proteome</keyword>
<name>A0A4V6D378_SETVI</name>
<organism evidence="2 3">
    <name type="scientific">Setaria viridis</name>
    <name type="common">Green bristlegrass</name>
    <name type="synonym">Setaria italica subsp. viridis</name>
    <dbReference type="NCBI Taxonomy" id="4556"/>
    <lineage>
        <taxon>Eukaryota</taxon>
        <taxon>Viridiplantae</taxon>
        <taxon>Streptophyta</taxon>
        <taxon>Embryophyta</taxon>
        <taxon>Tracheophyta</taxon>
        <taxon>Spermatophyta</taxon>
        <taxon>Magnoliopsida</taxon>
        <taxon>Liliopsida</taxon>
        <taxon>Poales</taxon>
        <taxon>Poaceae</taxon>
        <taxon>PACMAD clade</taxon>
        <taxon>Panicoideae</taxon>
        <taxon>Panicodae</taxon>
        <taxon>Paniceae</taxon>
        <taxon>Cenchrinae</taxon>
        <taxon>Setaria</taxon>
    </lineage>
</organism>
<dbReference type="AlphaFoldDB" id="A0A4V6D378"/>
<feature type="domain" description="Neprosin PEP catalytic" evidence="1">
    <location>
        <begin position="17"/>
        <end position="195"/>
    </location>
</feature>
<evidence type="ECO:0000313" key="2">
    <source>
        <dbReference type="EMBL" id="TKW01536.1"/>
    </source>
</evidence>
<dbReference type="PANTHER" id="PTHR31589:SF231">
    <property type="entry name" value="OS01G0973100 PROTEIN"/>
    <property type="match status" value="1"/>
</dbReference>
<dbReference type="Gramene" id="TKW01536">
    <property type="protein sequence ID" value="TKW01536"/>
    <property type="gene ID" value="SEVIR_8G187500v2"/>
</dbReference>
<sequence>MNQYEINQMYMVPYASAVGSLMSAQHAVASASGDKYYGAKTTINLWQPTIEGGNGFSLAQLWITGGMAGDTHEGENINTPSSKIRSSVDSPFMQKKSCPGFIQTNNQIAISGSISPVSIYGGSQHDIDISIWKDPKGGNWWLQVGSDVLGYWPSSMFCYLSDKEGFGKASYIKNIQVVDSSNNLKLPNGAVLLAE</sequence>
<dbReference type="InterPro" id="IPR004314">
    <property type="entry name" value="Neprosin"/>
</dbReference>
<dbReference type="EMBL" id="CM016559">
    <property type="protein sequence ID" value="TKW01536.1"/>
    <property type="molecule type" value="Genomic_DNA"/>
</dbReference>
<evidence type="ECO:0000259" key="1">
    <source>
        <dbReference type="PROSITE" id="PS52045"/>
    </source>
</evidence>
<dbReference type="PROSITE" id="PS52045">
    <property type="entry name" value="NEPROSIN_PEP_CD"/>
    <property type="match status" value="1"/>
</dbReference>
<evidence type="ECO:0000313" key="3">
    <source>
        <dbReference type="Proteomes" id="UP000298652"/>
    </source>
</evidence>
<dbReference type="OMA" id="DIDISIW"/>
<dbReference type="Pfam" id="PF03080">
    <property type="entry name" value="Neprosin"/>
    <property type="match status" value="1"/>
</dbReference>
<gene>
    <name evidence="2" type="ORF">SEVIR_8G187500v2</name>
</gene>
<dbReference type="Proteomes" id="UP000298652">
    <property type="component" value="Chromosome 8"/>
</dbReference>
<protein>
    <recommendedName>
        <fullName evidence="1">Neprosin PEP catalytic domain-containing protein</fullName>
    </recommendedName>
</protein>